<evidence type="ECO:0000313" key="2">
    <source>
        <dbReference type="EMBL" id="KDQ11561.1"/>
    </source>
</evidence>
<protein>
    <recommendedName>
        <fullName evidence="4">Inhibitor I9 domain-containing protein</fullName>
    </recommendedName>
</protein>
<sequence>MRFAAVFAAVLSLGLAAVAAPTAGVQSLEVASVAPMGVVARDVSAPLVARVDAEAASITTLPARDEDFITFLKGKQAQIKTVTDDIRAKTGAKETNIDAYKPDISQIIAYIDDITASTKVHISKKWVYLQLLSARCQKVPPLCHHDITLRGPCLWSR</sequence>
<feature type="chain" id="PRO_5001645641" description="Inhibitor I9 domain-containing protein" evidence="1">
    <location>
        <begin position="20"/>
        <end position="157"/>
    </location>
</feature>
<evidence type="ECO:0008006" key="4">
    <source>
        <dbReference type="Google" id="ProtNLM"/>
    </source>
</evidence>
<keyword evidence="1" id="KW-0732">Signal</keyword>
<name>A0A067MJ10_BOTB1</name>
<keyword evidence="3" id="KW-1185">Reference proteome</keyword>
<evidence type="ECO:0000256" key="1">
    <source>
        <dbReference type="SAM" id="SignalP"/>
    </source>
</evidence>
<accession>A0A067MJ10</accession>
<dbReference type="EMBL" id="KL198057">
    <property type="protein sequence ID" value="KDQ11561.1"/>
    <property type="molecule type" value="Genomic_DNA"/>
</dbReference>
<dbReference type="HOGENOM" id="CLU_1677581_0_0_1"/>
<dbReference type="AlphaFoldDB" id="A0A067MJ10"/>
<feature type="signal peptide" evidence="1">
    <location>
        <begin position="1"/>
        <end position="19"/>
    </location>
</feature>
<organism evidence="2 3">
    <name type="scientific">Botryobasidium botryosum (strain FD-172 SS1)</name>
    <dbReference type="NCBI Taxonomy" id="930990"/>
    <lineage>
        <taxon>Eukaryota</taxon>
        <taxon>Fungi</taxon>
        <taxon>Dikarya</taxon>
        <taxon>Basidiomycota</taxon>
        <taxon>Agaricomycotina</taxon>
        <taxon>Agaricomycetes</taxon>
        <taxon>Cantharellales</taxon>
        <taxon>Botryobasidiaceae</taxon>
        <taxon>Botryobasidium</taxon>
    </lineage>
</organism>
<proteinExistence type="predicted"/>
<reference evidence="3" key="1">
    <citation type="journal article" date="2014" name="Proc. Natl. Acad. Sci. U.S.A.">
        <title>Extensive sampling of basidiomycete genomes demonstrates inadequacy of the white-rot/brown-rot paradigm for wood decay fungi.</title>
        <authorList>
            <person name="Riley R."/>
            <person name="Salamov A.A."/>
            <person name="Brown D.W."/>
            <person name="Nagy L.G."/>
            <person name="Floudas D."/>
            <person name="Held B.W."/>
            <person name="Levasseur A."/>
            <person name="Lombard V."/>
            <person name="Morin E."/>
            <person name="Otillar R."/>
            <person name="Lindquist E.A."/>
            <person name="Sun H."/>
            <person name="LaButti K.M."/>
            <person name="Schmutz J."/>
            <person name="Jabbour D."/>
            <person name="Luo H."/>
            <person name="Baker S.E."/>
            <person name="Pisabarro A.G."/>
            <person name="Walton J.D."/>
            <person name="Blanchette R.A."/>
            <person name="Henrissat B."/>
            <person name="Martin F."/>
            <person name="Cullen D."/>
            <person name="Hibbett D.S."/>
            <person name="Grigoriev I.V."/>
        </authorList>
    </citation>
    <scope>NUCLEOTIDE SEQUENCE [LARGE SCALE GENOMIC DNA]</scope>
    <source>
        <strain evidence="3">FD-172 SS1</strain>
    </source>
</reference>
<dbReference type="InParanoid" id="A0A067MJ10"/>
<dbReference type="Proteomes" id="UP000027195">
    <property type="component" value="Unassembled WGS sequence"/>
</dbReference>
<evidence type="ECO:0000313" key="3">
    <source>
        <dbReference type="Proteomes" id="UP000027195"/>
    </source>
</evidence>
<gene>
    <name evidence="2" type="ORF">BOTBODRAFT_452548</name>
</gene>